<gene>
    <name evidence="1" type="ORF">AcetOrient_orf02892</name>
</gene>
<proteinExistence type="predicted"/>
<organism evidence="1 2">
    <name type="scientific">Acetobacter orientalis</name>
    <dbReference type="NCBI Taxonomy" id="146474"/>
    <lineage>
        <taxon>Bacteria</taxon>
        <taxon>Pseudomonadati</taxon>
        <taxon>Pseudomonadota</taxon>
        <taxon>Alphaproteobacteria</taxon>
        <taxon>Acetobacterales</taxon>
        <taxon>Acetobacteraceae</taxon>
        <taxon>Acetobacter</taxon>
    </lineage>
</organism>
<reference evidence="1 2" key="1">
    <citation type="submission" date="2018-02" db="EMBL/GenBank/DDBJ databases">
        <title>Acetobacter orientalis genome.</title>
        <authorList>
            <person name="Nakashima N."/>
            <person name="Tamura T."/>
        </authorList>
    </citation>
    <scope>NUCLEOTIDE SEQUENCE [LARGE SCALE GENOMIC DNA]</scope>
    <source>
        <strain evidence="1 2">FAN1</strain>
    </source>
</reference>
<name>A0A2Z5ZHQ3_9PROT</name>
<dbReference type="Proteomes" id="UP000270034">
    <property type="component" value="Chromosome"/>
</dbReference>
<sequence>MLMRAEMATQYIEKMLGELLVEAPVQWVIARTPNENFSHYFKAILSPTMSFGGSGIMTGMWIELPGRATSIDSIVISRPGLEDVTLVENVDYFTDVHCNPAKFQLSYQQDIADAMSLFSSLTVNYTGGLAKTAAEVPMPIQMAIMEIVQNLTYSGGSATIDIDSPMIESVIRNYQAITFGRKW</sequence>
<dbReference type="AlphaFoldDB" id="A0A2Z5ZHQ3"/>
<evidence type="ECO:0000313" key="2">
    <source>
        <dbReference type="Proteomes" id="UP000270034"/>
    </source>
</evidence>
<dbReference type="KEGG" id="aot:AcetOri_orf02892"/>
<protein>
    <submittedName>
        <fullName evidence="1">Membrane biogenesis protein AsmA</fullName>
    </submittedName>
</protein>
<dbReference type="EMBL" id="AP018515">
    <property type="protein sequence ID" value="BBC80284.1"/>
    <property type="molecule type" value="Genomic_DNA"/>
</dbReference>
<accession>A0A2Z5ZHQ3</accession>
<evidence type="ECO:0000313" key="1">
    <source>
        <dbReference type="EMBL" id="BBC80284.1"/>
    </source>
</evidence>